<evidence type="ECO:0000256" key="4">
    <source>
        <dbReference type="SAM" id="SignalP"/>
    </source>
</evidence>
<keyword evidence="3" id="KW-0175">Coiled coil</keyword>
<dbReference type="Gene3D" id="1.10.287.470">
    <property type="entry name" value="Helix hairpin bin"/>
    <property type="match status" value="1"/>
</dbReference>
<evidence type="ECO:0000256" key="2">
    <source>
        <dbReference type="ARBA" id="ARBA00009477"/>
    </source>
</evidence>
<dbReference type="InterPro" id="IPR058627">
    <property type="entry name" value="MdtA-like_C"/>
</dbReference>
<dbReference type="Pfam" id="PF25876">
    <property type="entry name" value="HH_MFP_RND"/>
    <property type="match status" value="1"/>
</dbReference>
<feature type="domain" description="Multidrug resistance protein MdtA-like barrel-sandwich hybrid" evidence="6">
    <location>
        <begin position="63"/>
        <end position="198"/>
    </location>
</feature>
<feature type="domain" description="Multidrug resistance protein MdtA-like alpha-helical hairpin" evidence="5">
    <location>
        <begin position="105"/>
        <end position="173"/>
    </location>
</feature>
<keyword evidence="10" id="KW-1185">Reference proteome</keyword>
<dbReference type="GO" id="GO:0046677">
    <property type="term" value="P:response to antibiotic"/>
    <property type="evidence" value="ECO:0007669"/>
    <property type="project" value="TreeGrafter"/>
</dbReference>
<evidence type="ECO:0000259" key="8">
    <source>
        <dbReference type="Pfam" id="PF25967"/>
    </source>
</evidence>
<feature type="signal peptide" evidence="4">
    <location>
        <begin position="1"/>
        <end position="21"/>
    </location>
</feature>
<sequence length="381" mass="42043">MTIPFRNITFLSLITLSAGLAGCDASSNPKENKVTVANLPVTQLITKDTTLHQDYVSDIQAVRHVEIRAKVGGFLEQILVDEGQEVKKGQPLFKINAQEYQSEFAKAKANFNSATAEAMTAEVEVKRVQILVEKKVISPSELQMAKAKLKAAQAKVAEARSAQENAAARVAYTYIKAPYNGIIDRIPLKVGSLIEEGTLLTSISDINTVYAYFEVSEKEYLQYAKAELSGEDNRHGQIQLILADGSTYPHAGKIETMEGVFEPNTGSIAFRAKFPNPNKLLKHHSSGKVRLFNEVDSALLLPQKATFEIQDKNFVYVVGKDNKVKTKSFEPKARFSHFYIVESGLEPGEKVVYEGVQTLREGVTIDPELIQMDSLLTASAK</sequence>
<dbReference type="Gene3D" id="2.40.50.100">
    <property type="match status" value="1"/>
</dbReference>
<reference evidence="9 10" key="1">
    <citation type="submission" date="2018-11" db="EMBL/GenBank/DDBJ databases">
        <title>Rufibacter latericius sp. nov., isolated from water in Baiyang Lake.</title>
        <authorList>
            <person name="Yang Y."/>
        </authorList>
    </citation>
    <scope>NUCLEOTIDE SEQUENCE [LARGE SCALE GENOMIC DNA]</scope>
    <source>
        <strain evidence="9 10">MCC P1</strain>
    </source>
</reference>
<dbReference type="GO" id="GO:0030313">
    <property type="term" value="C:cell envelope"/>
    <property type="evidence" value="ECO:0007669"/>
    <property type="project" value="UniProtKB-SubCell"/>
</dbReference>
<gene>
    <name evidence="9" type="ORF">EFA69_15790</name>
</gene>
<dbReference type="EMBL" id="RJJE01000017">
    <property type="protein sequence ID" value="RNI27583.1"/>
    <property type="molecule type" value="Genomic_DNA"/>
</dbReference>
<feature type="chain" id="PRO_5018029856" evidence="4">
    <location>
        <begin position="22"/>
        <end position="381"/>
    </location>
</feature>
<dbReference type="SUPFAM" id="SSF111369">
    <property type="entry name" value="HlyD-like secretion proteins"/>
    <property type="match status" value="1"/>
</dbReference>
<dbReference type="GO" id="GO:0005886">
    <property type="term" value="C:plasma membrane"/>
    <property type="evidence" value="ECO:0007669"/>
    <property type="project" value="TreeGrafter"/>
</dbReference>
<feature type="domain" description="Multidrug resistance protein MdtA-like beta-barrel" evidence="7">
    <location>
        <begin position="208"/>
        <end position="285"/>
    </location>
</feature>
<feature type="domain" description="Multidrug resistance protein MdtA-like C-terminal permuted SH3" evidence="8">
    <location>
        <begin position="298"/>
        <end position="358"/>
    </location>
</feature>
<dbReference type="Gene3D" id="2.40.30.170">
    <property type="match status" value="1"/>
</dbReference>
<dbReference type="OrthoDB" id="9801814at2"/>
<name>A0A3M9MRS5_9BACT</name>
<protein>
    <submittedName>
        <fullName evidence="9">Efflux RND transporter periplasmic adaptor subunit</fullName>
    </submittedName>
</protein>
<dbReference type="PROSITE" id="PS51257">
    <property type="entry name" value="PROKAR_LIPOPROTEIN"/>
    <property type="match status" value="1"/>
</dbReference>
<feature type="coiled-coil region" evidence="3">
    <location>
        <begin position="142"/>
        <end position="169"/>
    </location>
</feature>
<evidence type="ECO:0000313" key="9">
    <source>
        <dbReference type="EMBL" id="RNI27583.1"/>
    </source>
</evidence>
<dbReference type="Proteomes" id="UP000271010">
    <property type="component" value="Unassembled WGS sequence"/>
</dbReference>
<dbReference type="Gene3D" id="2.40.420.20">
    <property type="match status" value="1"/>
</dbReference>
<evidence type="ECO:0000259" key="5">
    <source>
        <dbReference type="Pfam" id="PF25876"/>
    </source>
</evidence>
<evidence type="ECO:0000259" key="6">
    <source>
        <dbReference type="Pfam" id="PF25917"/>
    </source>
</evidence>
<dbReference type="Pfam" id="PF25917">
    <property type="entry name" value="BSH_RND"/>
    <property type="match status" value="1"/>
</dbReference>
<evidence type="ECO:0000259" key="7">
    <source>
        <dbReference type="Pfam" id="PF25944"/>
    </source>
</evidence>
<dbReference type="InterPro" id="IPR006143">
    <property type="entry name" value="RND_pump_MFP"/>
</dbReference>
<dbReference type="NCBIfam" id="TIGR01730">
    <property type="entry name" value="RND_mfp"/>
    <property type="match status" value="1"/>
</dbReference>
<comment type="similarity">
    <text evidence="2">Belongs to the membrane fusion protein (MFP) (TC 8.A.1) family.</text>
</comment>
<dbReference type="InterPro" id="IPR058625">
    <property type="entry name" value="MdtA-like_BSH"/>
</dbReference>
<dbReference type="Pfam" id="PF25967">
    <property type="entry name" value="RND-MFP_C"/>
    <property type="match status" value="1"/>
</dbReference>
<evidence type="ECO:0000256" key="1">
    <source>
        <dbReference type="ARBA" id="ARBA00004196"/>
    </source>
</evidence>
<dbReference type="AlphaFoldDB" id="A0A3M9MRS5"/>
<dbReference type="PANTHER" id="PTHR30158">
    <property type="entry name" value="ACRA/E-RELATED COMPONENT OF DRUG EFFLUX TRANSPORTER"/>
    <property type="match status" value="1"/>
</dbReference>
<organism evidence="9 10">
    <name type="scientific">Rufibacter immobilis</name>
    <dbReference type="NCBI Taxonomy" id="1348778"/>
    <lineage>
        <taxon>Bacteria</taxon>
        <taxon>Pseudomonadati</taxon>
        <taxon>Bacteroidota</taxon>
        <taxon>Cytophagia</taxon>
        <taxon>Cytophagales</taxon>
        <taxon>Hymenobacteraceae</taxon>
        <taxon>Rufibacter</taxon>
    </lineage>
</organism>
<accession>A0A3M9MRS5</accession>
<comment type="caution">
    <text evidence="9">The sequence shown here is derived from an EMBL/GenBank/DDBJ whole genome shotgun (WGS) entry which is preliminary data.</text>
</comment>
<dbReference type="GO" id="GO:0022857">
    <property type="term" value="F:transmembrane transporter activity"/>
    <property type="evidence" value="ECO:0007669"/>
    <property type="project" value="InterPro"/>
</dbReference>
<proteinExistence type="inferred from homology"/>
<dbReference type="PANTHER" id="PTHR30158:SF23">
    <property type="entry name" value="MULTIDRUG RESISTANCE PROTEIN MEXA"/>
    <property type="match status" value="1"/>
</dbReference>
<evidence type="ECO:0000313" key="10">
    <source>
        <dbReference type="Proteomes" id="UP000271010"/>
    </source>
</evidence>
<keyword evidence="4" id="KW-0732">Signal</keyword>
<dbReference type="InterPro" id="IPR058624">
    <property type="entry name" value="MdtA-like_HH"/>
</dbReference>
<comment type="subcellular location">
    <subcellularLocation>
        <location evidence="1">Cell envelope</location>
    </subcellularLocation>
</comment>
<dbReference type="Pfam" id="PF25944">
    <property type="entry name" value="Beta-barrel_RND"/>
    <property type="match status" value="1"/>
</dbReference>
<dbReference type="InterPro" id="IPR058626">
    <property type="entry name" value="MdtA-like_b-barrel"/>
</dbReference>
<evidence type="ECO:0000256" key="3">
    <source>
        <dbReference type="SAM" id="Coils"/>
    </source>
</evidence>